<reference evidence="1 2" key="1">
    <citation type="submission" date="2021-02" db="EMBL/GenBank/DDBJ databases">
        <authorList>
            <person name="Vanwijnsberghe S."/>
        </authorList>
    </citation>
    <scope>NUCLEOTIDE SEQUENCE [LARGE SCALE GENOMIC DNA]</scope>
    <source>
        <strain evidence="1 2">R-69658</strain>
    </source>
</reference>
<name>A0ABM8T8X4_9BURK</name>
<evidence type="ECO:0000313" key="2">
    <source>
        <dbReference type="Proteomes" id="UP000674425"/>
    </source>
</evidence>
<proteinExistence type="predicted"/>
<dbReference type="EMBL" id="CAJNAU010000322">
    <property type="protein sequence ID" value="CAE6872712.1"/>
    <property type="molecule type" value="Genomic_DNA"/>
</dbReference>
<protein>
    <submittedName>
        <fullName evidence="1">Uncharacterized protein</fullName>
    </submittedName>
</protein>
<accession>A0ABM8T8X4</accession>
<organism evidence="1 2">
    <name type="scientific">Paraburkholderia aspalathi</name>
    <dbReference type="NCBI Taxonomy" id="1324617"/>
    <lineage>
        <taxon>Bacteria</taxon>
        <taxon>Pseudomonadati</taxon>
        <taxon>Pseudomonadota</taxon>
        <taxon>Betaproteobacteria</taxon>
        <taxon>Burkholderiales</taxon>
        <taxon>Burkholderiaceae</taxon>
        <taxon>Paraburkholderia</taxon>
    </lineage>
</organism>
<sequence>MRLADFLDRHFGASPFVQRSESDKDDAADLLSMST</sequence>
<dbReference type="Proteomes" id="UP000674425">
    <property type="component" value="Unassembled WGS sequence"/>
</dbReference>
<comment type="caution">
    <text evidence="1">The sequence shown here is derived from an EMBL/GenBank/DDBJ whole genome shotgun (WGS) entry which is preliminary data.</text>
</comment>
<gene>
    <name evidence="1" type="ORF">R69658_08242</name>
</gene>
<keyword evidence="2" id="KW-1185">Reference proteome</keyword>
<evidence type="ECO:0000313" key="1">
    <source>
        <dbReference type="EMBL" id="CAE6872712.1"/>
    </source>
</evidence>